<dbReference type="PANTHER" id="PTHR42879">
    <property type="entry name" value="3-OXOACYL-(ACYL-CARRIER-PROTEIN) REDUCTASE"/>
    <property type="match status" value="1"/>
</dbReference>
<evidence type="ECO:0000313" key="2">
    <source>
        <dbReference type="EMBL" id="CAB4143351.1"/>
    </source>
</evidence>
<dbReference type="PRINTS" id="PR00081">
    <property type="entry name" value="GDHRDH"/>
</dbReference>
<comment type="similarity">
    <text evidence="1">Belongs to the short-chain dehydrogenases/reductases (SDR) family.</text>
</comment>
<dbReference type="PRINTS" id="PR00080">
    <property type="entry name" value="SDRFAMILY"/>
</dbReference>
<protein>
    <submittedName>
        <fullName evidence="2">FabG Dehydrogenases with different specificities (Related to short-chain alcohol dehydrogenases)</fullName>
    </submittedName>
</protein>
<reference evidence="2" key="1">
    <citation type="submission" date="2020-04" db="EMBL/GenBank/DDBJ databases">
        <authorList>
            <person name="Chiriac C."/>
            <person name="Salcher M."/>
            <person name="Ghai R."/>
            <person name="Kavagutti S V."/>
        </authorList>
    </citation>
    <scope>NUCLEOTIDE SEQUENCE</scope>
</reference>
<dbReference type="PANTHER" id="PTHR42879:SF2">
    <property type="entry name" value="3-OXOACYL-[ACYL-CARRIER-PROTEIN] REDUCTASE FABG"/>
    <property type="match status" value="1"/>
</dbReference>
<evidence type="ECO:0000256" key="1">
    <source>
        <dbReference type="ARBA" id="ARBA00006484"/>
    </source>
</evidence>
<accession>A0A6J5MB00</accession>
<organism evidence="2">
    <name type="scientific">uncultured Caudovirales phage</name>
    <dbReference type="NCBI Taxonomy" id="2100421"/>
    <lineage>
        <taxon>Viruses</taxon>
        <taxon>Duplodnaviria</taxon>
        <taxon>Heunggongvirae</taxon>
        <taxon>Uroviricota</taxon>
        <taxon>Caudoviricetes</taxon>
        <taxon>Peduoviridae</taxon>
        <taxon>Maltschvirus</taxon>
        <taxon>Maltschvirus maltsch</taxon>
    </lineage>
</organism>
<dbReference type="Pfam" id="PF13561">
    <property type="entry name" value="adh_short_C2"/>
    <property type="match status" value="1"/>
</dbReference>
<dbReference type="EMBL" id="LR796420">
    <property type="protein sequence ID" value="CAB4143351.1"/>
    <property type="molecule type" value="Genomic_DNA"/>
</dbReference>
<proteinExistence type="inferred from homology"/>
<dbReference type="PROSITE" id="PS00061">
    <property type="entry name" value="ADH_SHORT"/>
    <property type="match status" value="1"/>
</dbReference>
<dbReference type="InterPro" id="IPR002347">
    <property type="entry name" value="SDR_fam"/>
</dbReference>
<dbReference type="CDD" id="cd05233">
    <property type="entry name" value="SDR_c"/>
    <property type="match status" value="1"/>
</dbReference>
<dbReference type="InterPro" id="IPR020904">
    <property type="entry name" value="Sc_DH/Rdtase_CS"/>
</dbReference>
<name>A0A6J5MB00_9CAUD</name>
<gene>
    <name evidence="2" type="ORF">UFOVP449_166</name>
</gene>
<dbReference type="InterPro" id="IPR036291">
    <property type="entry name" value="NAD(P)-bd_dom_sf"/>
</dbReference>
<sequence length="213" mass="23834">MKKILIIGGTGGLGNQVAKLMTNHNVTAIGSMNIDIRDMNACEHYFNENRFDVVINFAGVNYDSLIHKLTTDNENDIQNLLDVNIKGTINVVSSCLKSMRENRYGRIILISSVLSEKIIIGTAIYSSCKAFIDRFVKNISAENIKYGITANTLQLGYFDGGMTYKIKEEYLETVKNSIGLQRFGKIEEIVNTINYLIDNEYTTGINLKIDGNL</sequence>
<dbReference type="Gene3D" id="3.40.50.720">
    <property type="entry name" value="NAD(P)-binding Rossmann-like Domain"/>
    <property type="match status" value="1"/>
</dbReference>
<dbReference type="InterPro" id="IPR050259">
    <property type="entry name" value="SDR"/>
</dbReference>
<dbReference type="SUPFAM" id="SSF51735">
    <property type="entry name" value="NAD(P)-binding Rossmann-fold domains"/>
    <property type="match status" value="1"/>
</dbReference>
<dbReference type="GO" id="GO:0032787">
    <property type="term" value="P:monocarboxylic acid metabolic process"/>
    <property type="evidence" value="ECO:0007669"/>
    <property type="project" value="UniProtKB-ARBA"/>
</dbReference>